<dbReference type="CDD" id="cd07340">
    <property type="entry name" value="M48B_Htpx_like"/>
    <property type="match status" value="1"/>
</dbReference>
<keyword evidence="6 12" id="KW-0479">Metal-binding</keyword>
<feature type="domain" description="Peptidase M48" evidence="13">
    <location>
        <begin position="84"/>
        <end position="297"/>
    </location>
</feature>
<evidence type="ECO:0000256" key="3">
    <source>
        <dbReference type="ARBA" id="ARBA00022475"/>
    </source>
</evidence>
<comment type="cofactor">
    <cofactor evidence="12">
        <name>Zn(2+)</name>
        <dbReference type="ChEBI" id="CHEBI:29105"/>
    </cofactor>
    <text evidence="12">Binds 1 zinc ion per subunit.</text>
</comment>
<feature type="binding site" evidence="12">
    <location>
        <position position="227"/>
    </location>
    <ligand>
        <name>Zn(2+)</name>
        <dbReference type="ChEBI" id="CHEBI:29105"/>
        <note>catalytic</note>
    </ligand>
</feature>
<feature type="binding site" evidence="12">
    <location>
        <position position="147"/>
    </location>
    <ligand>
        <name>Zn(2+)</name>
        <dbReference type="ChEBI" id="CHEBI:29105"/>
        <note>catalytic</note>
    </ligand>
</feature>
<comment type="caution">
    <text evidence="14">The sequence shown here is derived from an EMBL/GenBank/DDBJ whole genome shotgun (WGS) entry which is preliminary data.</text>
</comment>
<dbReference type="InterPro" id="IPR022919">
    <property type="entry name" value="Pept_M48_protease_HtpX"/>
</dbReference>
<dbReference type="InterPro" id="IPR050083">
    <property type="entry name" value="HtpX_protease"/>
</dbReference>
<comment type="subcellular location">
    <subcellularLocation>
        <location evidence="1 12">Cell membrane</location>
        <topology evidence="1 12">Multi-pass membrane protein</topology>
    </subcellularLocation>
</comment>
<sequence length="309" mass="35057">MKNTYTFYEAIEQNKRKTWIIFFLISILLFFVCYSIIYFFNLGEIAIFIALIVTLTVNYYAYKNSDKLILSISGAYEPKKEEYPYLINIVEGLSIAAGIPTPKIYVINDSSPNAFATGKDPKNSAIAVTTGLLEKMNRLELEGVVAHEISHIKNYDVRLQTIAVVLVGLIVILGDSLKRSFYYGSFYSGEKRRNKDQNFLGIISLIIALLAPLLATILRFSLSRQREYMADATAAMLTRYPEGLASALEKIAKDPNPVKRANNITAPLYIADPLKKYNVNNLFSTHPPIEERIKRLRMMGERWKLMGVK</sequence>
<keyword evidence="11 12" id="KW-0472">Membrane</keyword>
<dbReference type="PANTHER" id="PTHR43221:SF1">
    <property type="entry name" value="PROTEASE HTPX"/>
    <property type="match status" value="1"/>
</dbReference>
<dbReference type="EMBL" id="DTGA01000020">
    <property type="protein sequence ID" value="HGB30365.1"/>
    <property type="molecule type" value="Genomic_DNA"/>
</dbReference>
<protein>
    <recommendedName>
        <fullName evidence="12">Protease HtpX homolog</fullName>
        <ecNumber evidence="12">3.4.24.-</ecNumber>
    </recommendedName>
</protein>
<evidence type="ECO:0000256" key="7">
    <source>
        <dbReference type="ARBA" id="ARBA00022801"/>
    </source>
</evidence>
<dbReference type="GO" id="GO:0005886">
    <property type="term" value="C:plasma membrane"/>
    <property type="evidence" value="ECO:0007669"/>
    <property type="project" value="UniProtKB-SubCell"/>
</dbReference>
<evidence type="ECO:0000256" key="8">
    <source>
        <dbReference type="ARBA" id="ARBA00022833"/>
    </source>
</evidence>
<evidence type="ECO:0000256" key="12">
    <source>
        <dbReference type="HAMAP-Rule" id="MF_00188"/>
    </source>
</evidence>
<evidence type="ECO:0000256" key="9">
    <source>
        <dbReference type="ARBA" id="ARBA00022989"/>
    </source>
</evidence>
<keyword evidence="9 12" id="KW-1133">Transmembrane helix</keyword>
<organism evidence="14">
    <name type="scientific">Dictyoglomus turgidum</name>
    <dbReference type="NCBI Taxonomy" id="513050"/>
    <lineage>
        <taxon>Bacteria</taxon>
        <taxon>Pseudomonadati</taxon>
        <taxon>Dictyoglomota</taxon>
        <taxon>Dictyoglomia</taxon>
        <taxon>Dictyoglomales</taxon>
        <taxon>Dictyoglomaceae</taxon>
        <taxon>Dictyoglomus</taxon>
    </lineage>
</organism>
<comment type="similarity">
    <text evidence="2 12">Belongs to the peptidase M48B family.</text>
</comment>
<evidence type="ECO:0000313" key="14">
    <source>
        <dbReference type="EMBL" id="HGB30365.1"/>
    </source>
</evidence>
<dbReference type="Pfam" id="PF01435">
    <property type="entry name" value="Peptidase_M48"/>
    <property type="match status" value="1"/>
</dbReference>
<evidence type="ECO:0000256" key="11">
    <source>
        <dbReference type="ARBA" id="ARBA00023136"/>
    </source>
</evidence>
<accession>A0A7C3WLE2</accession>
<dbReference type="GO" id="GO:0004222">
    <property type="term" value="F:metalloendopeptidase activity"/>
    <property type="evidence" value="ECO:0007669"/>
    <property type="project" value="UniProtKB-UniRule"/>
</dbReference>
<gene>
    <name evidence="12 14" type="primary">htpX</name>
    <name evidence="14" type="ORF">ENV35_00645</name>
</gene>
<dbReference type="Gene3D" id="3.30.2010.10">
    <property type="entry name" value="Metalloproteases ('zincins'), catalytic domain"/>
    <property type="match status" value="1"/>
</dbReference>
<evidence type="ECO:0000256" key="6">
    <source>
        <dbReference type="ARBA" id="ARBA00022723"/>
    </source>
</evidence>
<evidence type="ECO:0000259" key="13">
    <source>
        <dbReference type="Pfam" id="PF01435"/>
    </source>
</evidence>
<dbReference type="PANTHER" id="PTHR43221">
    <property type="entry name" value="PROTEASE HTPX"/>
    <property type="match status" value="1"/>
</dbReference>
<feature type="binding site" evidence="12">
    <location>
        <position position="151"/>
    </location>
    <ligand>
        <name>Zn(2+)</name>
        <dbReference type="ChEBI" id="CHEBI:29105"/>
        <note>catalytic</note>
    </ligand>
</feature>
<feature type="transmembrane region" description="Helical" evidence="12">
    <location>
        <begin position="20"/>
        <end position="39"/>
    </location>
</feature>
<feature type="transmembrane region" description="Helical" evidence="12">
    <location>
        <begin position="159"/>
        <end position="177"/>
    </location>
</feature>
<reference evidence="14" key="1">
    <citation type="journal article" date="2020" name="mSystems">
        <title>Genome- and Community-Level Interaction Insights into Carbon Utilization and Element Cycling Functions of Hydrothermarchaeota in Hydrothermal Sediment.</title>
        <authorList>
            <person name="Zhou Z."/>
            <person name="Liu Y."/>
            <person name="Xu W."/>
            <person name="Pan J."/>
            <person name="Luo Z.H."/>
            <person name="Li M."/>
        </authorList>
    </citation>
    <scope>NUCLEOTIDE SEQUENCE [LARGE SCALE GENOMIC DNA]</scope>
    <source>
        <strain evidence="14">SpSt-751</strain>
    </source>
</reference>
<dbReference type="NCBIfam" id="NF003425">
    <property type="entry name" value="PRK04897.1"/>
    <property type="match status" value="1"/>
</dbReference>
<keyword evidence="7 12" id="KW-0378">Hydrolase</keyword>
<dbReference type="GO" id="GO:0006508">
    <property type="term" value="P:proteolysis"/>
    <property type="evidence" value="ECO:0007669"/>
    <property type="project" value="UniProtKB-KW"/>
</dbReference>
<keyword evidence="3 12" id="KW-1003">Cell membrane</keyword>
<evidence type="ECO:0000256" key="2">
    <source>
        <dbReference type="ARBA" id="ARBA00009779"/>
    </source>
</evidence>
<dbReference type="EC" id="3.4.24.-" evidence="12"/>
<evidence type="ECO:0000256" key="5">
    <source>
        <dbReference type="ARBA" id="ARBA00022692"/>
    </source>
</evidence>
<dbReference type="GO" id="GO:0008270">
    <property type="term" value="F:zinc ion binding"/>
    <property type="evidence" value="ECO:0007669"/>
    <property type="project" value="UniProtKB-UniRule"/>
</dbReference>
<keyword evidence="4 12" id="KW-0645">Protease</keyword>
<feature type="transmembrane region" description="Helical" evidence="12">
    <location>
        <begin position="197"/>
        <end position="220"/>
    </location>
</feature>
<keyword evidence="5 12" id="KW-0812">Transmembrane</keyword>
<evidence type="ECO:0000256" key="1">
    <source>
        <dbReference type="ARBA" id="ARBA00004651"/>
    </source>
</evidence>
<evidence type="ECO:0000256" key="4">
    <source>
        <dbReference type="ARBA" id="ARBA00022670"/>
    </source>
</evidence>
<keyword evidence="10 12" id="KW-0482">Metalloprotease</keyword>
<keyword evidence="8 12" id="KW-0862">Zinc</keyword>
<name>A0A7C3WLE2_9BACT</name>
<feature type="transmembrane region" description="Helical" evidence="12">
    <location>
        <begin position="45"/>
        <end position="62"/>
    </location>
</feature>
<feature type="active site" evidence="12">
    <location>
        <position position="148"/>
    </location>
</feature>
<dbReference type="HAMAP" id="MF_00188">
    <property type="entry name" value="Pept_M48_protease_HtpX"/>
    <property type="match status" value="1"/>
</dbReference>
<evidence type="ECO:0000256" key="10">
    <source>
        <dbReference type="ARBA" id="ARBA00023049"/>
    </source>
</evidence>
<proteinExistence type="inferred from homology"/>
<dbReference type="AlphaFoldDB" id="A0A7C3WLE2"/>
<dbReference type="InterPro" id="IPR001915">
    <property type="entry name" value="Peptidase_M48"/>
</dbReference>